<name>A0A0F9DBX6_9ZZZZ</name>
<organism evidence="1">
    <name type="scientific">marine sediment metagenome</name>
    <dbReference type="NCBI Taxonomy" id="412755"/>
    <lineage>
        <taxon>unclassified sequences</taxon>
        <taxon>metagenomes</taxon>
        <taxon>ecological metagenomes</taxon>
    </lineage>
</organism>
<sequence>MDNAQAMKELKALLDVGGALRIITSEHACGAPTPGTAGELKRCDAHERPRTHPAHFVIHDVVRLEGPLRSGQVRAWSEEGDYTQGQPEAVLARLQEAGAAG</sequence>
<accession>A0A0F9DBX6</accession>
<reference evidence="1" key="1">
    <citation type="journal article" date="2015" name="Nature">
        <title>Complex archaea that bridge the gap between prokaryotes and eukaryotes.</title>
        <authorList>
            <person name="Spang A."/>
            <person name="Saw J.H."/>
            <person name="Jorgensen S.L."/>
            <person name="Zaremba-Niedzwiedzka K."/>
            <person name="Martijn J."/>
            <person name="Lind A.E."/>
            <person name="van Eijk R."/>
            <person name="Schleper C."/>
            <person name="Guy L."/>
            <person name="Ettema T.J."/>
        </authorList>
    </citation>
    <scope>NUCLEOTIDE SEQUENCE</scope>
</reference>
<dbReference type="AlphaFoldDB" id="A0A0F9DBX6"/>
<comment type="caution">
    <text evidence="1">The sequence shown here is derived from an EMBL/GenBank/DDBJ whole genome shotgun (WGS) entry which is preliminary data.</text>
</comment>
<protein>
    <submittedName>
        <fullName evidence="1">Uncharacterized protein</fullName>
    </submittedName>
</protein>
<proteinExistence type="predicted"/>
<dbReference type="EMBL" id="LAZR01029581">
    <property type="protein sequence ID" value="KKL59174.1"/>
    <property type="molecule type" value="Genomic_DNA"/>
</dbReference>
<gene>
    <name evidence="1" type="ORF">LCGC14_2218010</name>
</gene>
<evidence type="ECO:0000313" key="1">
    <source>
        <dbReference type="EMBL" id="KKL59174.1"/>
    </source>
</evidence>